<dbReference type="AlphaFoldDB" id="A0AAW9SIR6"/>
<dbReference type="InterPro" id="IPR052177">
    <property type="entry name" value="Divisome_Glycosyl_Hydrolase"/>
</dbReference>
<evidence type="ECO:0000313" key="4">
    <source>
        <dbReference type="EMBL" id="MEN7550581.1"/>
    </source>
</evidence>
<feature type="chain" id="PRO_5043432356" evidence="2">
    <location>
        <begin position="21"/>
        <end position="560"/>
    </location>
</feature>
<dbReference type="Gene3D" id="2.60.40.10">
    <property type="entry name" value="Immunoglobulins"/>
    <property type="match status" value="1"/>
</dbReference>
<dbReference type="Gene3D" id="3.20.20.80">
    <property type="entry name" value="Glycosidases"/>
    <property type="match status" value="1"/>
</dbReference>
<dbReference type="SUPFAM" id="SSF51445">
    <property type="entry name" value="(Trans)glycosidases"/>
    <property type="match status" value="1"/>
</dbReference>
<dbReference type="PANTHER" id="PTHR43405">
    <property type="entry name" value="GLYCOSYL HYDROLASE DIGH"/>
    <property type="match status" value="1"/>
</dbReference>
<evidence type="ECO:0000256" key="2">
    <source>
        <dbReference type="SAM" id="SignalP"/>
    </source>
</evidence>
<dbReference type="EMBL" id="JBDKWZ010000015">
    <property type="protein sequence ID" value="MEN7550581.1"/>
    <property type="molecule type" value="Genomic_DNA"/>
</dbReference>
<dbReference type="RefSeq" id="WP_346823363.1">
    <property type="nucleotide sequence ID" value="NZ_JBDKWZ010000015.1"/>
</dbReference>
<dbReference type="InterPro" id="IPR017853">
    <property type="entry name" value="GH"/>
</dbReference>
<dbReference type="Proteomes" id="UP001403385">
    <property type="component" value="Unassembled WGS sequence"/>
</dbReference>
<organism evidence="4 5">
    <name type="scientific">Rapidithrix thailandica</name>
    <dbReference type="NCBI Taxonomy" id="413964"/>
    <lineage>
        <taxon>Bacteria</taxon>
        <taxon>Pseudomonadati</taxon>
        <taxon>Bacteroidota</taxon>
        <taxon>Cytophagia</taxon>
        <taxon>Cytophagales</taxon>
        <taxon>Flammeovirgaceae</taxon>
        <taxon>Rapidithrix</taxon>
    </lineage>
</organism>
<protein>
    <submittedName>
        <fullName evidence="4">Family 10 glycosylhydrolase</fullName>
    </submittedName>
</protein>
<dbReference type="InterPro" id="IPR003790">
    <property type="entry name" value="GHL10"/>
</dbReference>
<reference evidence="4 5" key="1">
    <citation type="submission" date="2024-04" db="EMBL/GenBank/DDBJ databases">
        <title>Novel genus in family Flammeovirgaceae.</title>
        <authorList>
            <person name="Nguyen T.H."/>
            <person name="Vuong T.Q."/>
            <person name="Le H."/>
            <person name="Kim S.-G."/>
        </authorList>
    </citation>
    <scope>NUCLEOTIDE SEQUENCE [LARGE SCALE GENOMIC DNA]</scope>
    <source>
        <strain evidence="4 5">JCM 23209</strain>
    </source>
</reference>
<comment type="caution">
    <text evidence="4">The sequence shown here is derived from an EMBL/GenBank/DDBJ whole genome shotgun (WGS) entry which is preliminary data.</text>
</comment>
<dbReference type="Pfam" id="PF02638">
    <property type="entry name" value="GHL10"/>
    <property type="match status" value="1"/>
</dbReference>
<evidence type="ECO:0000256" key="1">
    <source>
        <dbReference type="ARBA" id="ARBA00022729"/>
    </source>
</evidence>
<feature type="signal peptide" evidence="2">
    <location>
        <begin position="1"/>
        <end position="20"/>
    </location>
</feature>
<dbReference type="PROSITE" id="PS50853">
    <property type="entry name" value="FN3"/>
    <property type="match status" value="1"/>
</dbReference>
<dbReference type="InterPro" id="IPR003961">
    <property type="entry name" value="FN3_dom"/>
</dbReference>
<dbReference type="InterPro" id="IPR036116">
    <property type="entry name" value="FN3_sf"/>
</dbReference>
<evidence type="ECO:0000259" key="3">
    <source>
        <dbReference type="PROSITE" id="PS50853"/>
    </source>
</evidence>
<name>A0AAW9SIR6_9BACT</name>
<dbReference type="PANTHER" id="PTHR43405:SF1">
    <property type="entry name" value="GLYCOSYL HYDROLASE DIGH"/>
    <property type="match status" value="1"/>
</dbReference>
<keyword evidence="1 2" id="KW-0732">Signal</keyword>
<gene>
    <name evidence="4" type="ORF">AAG747_21855</name>
</gene>
<keyword evidence="5" id="KW-1185">Reference proteome</keyword>
<proteinExistence type="predicted"/>
<accession>A0AAW9SIR6</accession>
<feature type="domain" description="Fibronectin type-III" evidence="3">
    <location>
        <begin position="410"/>
        <end position="511"/>
    </location>
</feature>
<dbReference type="InterPro" id="IPR013783">
    <property type="entry name" value="Ig-like_fold"/>
</dbReference>
<evidence type="ECO:0000313" key="5">
    <source>
        <dbReference type="Proteomes" id="UP001403385"/>
    </source>
</evidence>
<sequence>MLPKLLFVLYLLSSPFISYCQSPIAPKREFRAVWIATVNNIDWPSKKGLSPQKQQAEFIQLLDKHKRFGFNAVIVQVRAAADAFYSSKYEPWSEWLSGKQGRPTQPYYDPLEFMIREAHKRGMEFHAWINPFRAVTNVKSAHIHENHITKTRPQWFLKYGSLKFFNPGIPEVRDYLVKIVTDIAKRYDVDGIHFDDYFYPYPDLGSNMGDKRTFYKYRKGFKYIEDWRRDNVSQFIEAVHESVVAHKPFVKFGVSPFGVWRNRYNSAYGSNTNSGYTSYDHLYADIRLWLQNGWVDYVAPQLYQNTKHNKIPFREMVQWWSQNTFGKHLYIGHAAYRIYWSSDKSWYDKKEIPAQIQHSRKFDNKVHGSIFYSATSVLRNRGHFVDSLRKHYYQYPALLPTMPWKDNTPPPPPINPTFTFKNQMINIQWAAPTTEEKSDHIKSYLLYRFHKSDSINFENPAHILAILSPTQESYPIQQLQHFDEYNYYLSAIDRLNNESTPIEVQLPTEEIIAQLQLPFPKSVIEYFADFMIQKSKDLFKNKSGTASLKTTESNISEYGK</sequence>
<dbReference type="SUPFAM" id="SSF49265">
    <property type="entry name" value="Fibronectin type III"/>
    <property type="match status" value="1"/>
</dbReference>